<accession>A0ABD3U3S2</accession>
<name>A0ABD3U3S2_SINWO</name>
<comment type="caution">
    <text evidence="2">The sequence shown here is derived from an EMBL/GenBank/DDBJ whole genome shotgun (WGS) entry which is preliminary data.</text>
</comment>
<protein>
    <submittedName>
        <fullName evidence="2">Uncharacterized protein</fullName>
    </submittedName>
</protein>
<dbReference type="EMBL" id="JBJQND010000017">
    <property type="protein sequence ID" value="KAL3843263.1"/>
    <property type="molecule type" value="Genomic_DNA"/>
</dbReference>
<reference evidence="2 3" key="1">
    <citation type="submission" date="2024-11" db="EMBL/GenBank/DDBJ databases">
        <title>Chromosome-level genome assembly of the freshwater bivalve Anodonta woodiana.</title>
        <authorList>
            <person name="Chen X."/>
        </authorList>
    </citation>
    <scope>NUCLEOTIDE SEQUENCE [LARGE SCALE GENOMIC DNA]</scope>
    <source>
        <strain evidence="2">MN2024</strain>
        <tissue evidence="2">Gills</tissue>
    </source>
</reference>
<sequence>MDDFGNSSGGFSSSDTAGCSTDTGGCSAISNSDTGGMLPPCGGSIDSGPFSVDTFSNIGIASTCDLALGASGYAQCDLAGNNAYYDVCFQNNMEHENISSTCNQIEDKELMVLRSNIAQLQIMLACSEGDEKKNAAITAKIWDLTARMESKGNMRGQYNIGLSNYPNHVSAVTNLSEAAAFYQCPQSAGFDMQTIYKARRNGWIGLIIFAVIAATIVIAVSLTVGR</sequence>
<keyword evidence="1" id="KW-1133">Transmembrane helix</keyword>
<evidence type="ECO:0000256" key="1">
    <source>
        <dbReference type="SAM" id="Phobius"/>
    </source>
</evidence>
<keyword evidence="1" id="KW-0472">Membrane</keyword>
<proteinExistence type="predicted"/>
<keyword evidence="1" id="KW-0812">Transmembrane</keyword>
<evidence type="ECO:0000313" key="2">
    <source>
        <dbReference type="EMBL" id="KAL3843263.1"/>
    </source>
</evidence>
<organism evidence="2 3">
    <name type="scientific">Sinanodonta woodiana</name>
    <name type="common">Chinese pond mussel</name>
    <name type="synonym">Anodonta woodiana</name>
    <dbReference type="NCBI Taxonomy" id="1069815"/>
    <lineage>
        <taxon>Eukaryota</taxon>
        <taxon>Metazoa</taxon>
        <taxon>Spiralia</taxon>
        <taxon>Lophotrochozoa</taxon>
        <taxon>Mollusca</taxon>
        <taxon>Bivalvia</taxon>
        <taxon>Autobranchia</taxon>
        <taxon>Heteroconchia</taxon>
        <taxon>Palaeoheterodonta</taxon>
        <taxon>Unionida</taxon>
        <taxon>Unionoidea</taxon>
        <taxon>Unionidae</taxon>
        <taxon>Unioninae</taxon>
        <taxon>Sinanodonta</taxon>
    </lineage>
</organism>
<feature type="transmembrane region" description="Helical" evidence="1">
    <location>
        <begin position="202"/>
        <end position="224"/>
    </location>
</feature>
<dbReference type="Proteomes" id="UP001634394">
    <property type="component" value="Unassembled WGS sequence"/>
</dbReference>
<keyword evidence="3" id="KW-1185">Reference proteome</keyword>
<dbReference type="AlphaFoldDB" id="A0ABD3U3S2"/>
<gene>
    <name evidence="2" type="ORF">ACJMK2_021205</name>
</gene>
<evidence type="ECO:0000313" key="3">
    <source>
        <dbReference type="Proteomes" id="UP001634394"/>
    </source>
</evidence>